<evidence type="ECO:0000256" key="1">
    <source>
        <dbReference type="ARBA" id="ARBA00004123"/>
    </source>
</evidence>
<evidence type="ECO:0000256" key="3">
    <source>
        <dbReference type="ARBA" id="ARBA00023015"/>
    </source>
</evidence>
<evidence type="ECO:0000256" key="2">
    <source>
        <dbReference type="ARBA" id="ARBA00022723"/>
    </source>
</evidence>
<dbReference type="GO" id="GO:0008270">
    <property type="term" value="F:zinc ion binding"/>
    <property type="evidence" value="ECO:0007669"/>
    <property type="project" value="InterPro"/>
</dbReference>
<keyword evidence="2" id="KW-0479">Metal-binding</keyword>
<accession>A0A8H6TE25</accession>
<proteinExistence type="predicted"/>
<dbReference type="SUPFAM" id="SSF57701">
    <property type="entry name" value="Zn2/Cys6 DNA-binding domain"/>
    <property type="match status" value="1"/>
</dbReference>
<dbReference type="GO" id="GO:0005634">
    <property type="term" value="C:nucleus"/>
    <property type="evidence" value="ECO:0007669"/>
    <property type="project" value="UniProtKB-SubCell"/>
</dbReference>
<feature type="domain" description="Zn(2)-C6 fungal-type" evidence="6">
    <location>
        <begin position="4"/>
        <end position="32"/>
    </location>
</feature>
<dbReference type="PROSITE" id="PS50048">
    <property type="entry name" value="ZN2_CY6_FUNGAL_2"/>
    <property type="match status" value="1"/>
</dbReference>
<dbReference type="EMBL" id="JACAZF010000001">
    <property type="protein sequence ID" value="KAF7315696.1"/>
    <property type="molecule type" value="Genomic_DNA"/>
</dbReference>
<sequence length="490" mass="54431">MQLCRKRKARCDGARPSCGKCVSLGRGSSCEYDDELGQAETQRLEASIARLEARIIQLGGTLPTAPEVILHEPHLESMQSGSSFSVWNNHRQNNMQPTVPLRVPLPDGWWRSAIPPPQVTKMLIDVFSSHASQLGFFLSGRRLLTFFPPDPRRPLSTSLLNAMLLFGIHLSNIQVLKDREAVFLERALQPSSPVSPIQAIQNIQAETLLAHYFLRQGRFLESMHRINTAVSLSIGYGLHRLDGSNNSNSLPPTRDAVEQGERIDAFWTVMMFHKIFGVIMRWPSSMSNILDEQIDAPWPFEMEVYESGFVPSNLQRTQTLKAFLYNPSNSGGEGKDSSLAQRAKAAALFESAHHIGQNYNLNDAQEYADFLLFEHGLTQFIQTLMPGQTPASKDIIRHRLVTFTLCQVALIQLLTRLDTREANVKCLNAAQAVVAANQAIPNIQEWKVIDGIMGVSILLGLELFTSMEPDIMGLCSPTIHSSAGSSQSAQ</sequence>
<keyword evidence="8" id="KW-1185">Reference proteome</keyword>
<reference evidence="7" key="1">
    <citation type="submission" date="2020-05" db="EMBL/GenBank/DDBJ databases">
        <title>Mycena genomes resolve the evolution of fungal bioluminescence.</title>
        <authorList>
            <person name="Tsai I.J."/>
        </authorList>
    </citation>
    <scope>NUCLEOTIDE SEQUENCE</scope>
    <source>
        <strain evidence="7">171206Taipei</strain>
    </source>
</reference>
<dbReference type="Pfam" id="PF04082">
    <property type="entry name" value="Fungal_trans"/>
    <property type="match status" value="1"/>
</dbReference>
<dbReference type="Proteomes" id="UP000636479">
    <property type="component" value="Unassembled WGS sequence"/>
</dbReference>
<dbReference type="GO" id="GO:0000981">
    <property type="term" value="F:DNA-binding transcription factor activity, RNA polymerase II-specific"/>
    <property type="evidence" value="ECO:0007669"/>
    <property type="project" value="InterPro"/>
</dbReference>
<organism evidence="7 8">
    <name type="scientific">Mycena indigotica</name>
    <dbReference type="NCBI Taxonomy" id="2126181"/>
    <lineage>
        <taxon>Eukaryota</taxon>
        <taxon>Fungi</taxon>
        <taxon>Dikarya</taxon>
        <taxon>Basidiomycota</taxon>
        <taxon>Agaricomycotina</taxon>
        <taxon>Agaricomycetes</taxon>
        <taxon>Agaricomycetidae</taxon>
        <taxon>Agaricales</taxon>
        <taxon>Marasmiineae</taxon>
        <taxon>Mycenaceae</taxon>
        <taxon>Mycena</taxon>
    </lineage>
</organism>
<dbReference type="InterPro" id="IPR007219">
    <property type="entry name" value="XnlR_reg_dom"/>
</dbReference>
<keyword evidence="3" id="KW-0805">Transcription regulation</keyword>
<dbReference type="InterPro" id="IPR001138">
    <property type="entry name" value="Zn2Cys6_DnaBD"/>
</dbReference>
<gene>
    <name evidence="7" type="ORF">MIND_00085200</name>
</gene>
<dbReference type="CDD" id="cd00067">
    <property type="entry name" value="GAL4"/>
    <property type="match status" value="1"/>
</dbReference>
<comment type="subcellular location">
    <subcellularLocation>
        <location evidence="1">Nucleus</location>
    </subcellularLocation>
</comment>
<evidence type="ECO:0000259" key="6">
    <source>
        <dbReference type="PROSITE" id="PS50048"/>
    </source>
</evidence>
<evidence type="ECO:0000313" key="8">
    <source>
        <dbReference type="Proteomes" id="UP000636479"/>
    </source>
</evidence>
<dbReference type="PANTHER" id="PTHR47338">
    <property type="entry name" value="ZN(II)2CYS6 TRANSCRIPTION FACTOR (EUROFUNG)-RELATED"/>
    <property type="match status" value="1"/>
</dbReference>
<dbReference type="RefSeq" id="XP_037225719.1">
    <property type="nucleotide sequence ID" value="XM_037357809.1"/>
</dbReference>
<dbReference type="GO" id="GO:0006351">
    <property type="term" value="P:DNA-templated transcription"/>
    <property type="evidence" value="ECO:0007669"/>
    <property type="project" value="InterPro"/>
</dbReference>
<dbReference type="CDD" id="cd12148">
    <property type="entry name" value="fungal_TF_MHR"/>
    <property type="match status" value="1"/>
</dbReference>
<dbReference type="InterPro" id="IPR036864">
    <property type="entry name" value="Zn2-C6_fun-type_DNA-bd_sf"/>
</dbReference>
<dbReference type="OrthoDB" id="2309723at2759"/>
<dbReference type="Gene3D" id="4.10.240.10">
    <property type="entry name" value="Zn(2)-C6 fungal-type DNA-binding domain"/>
    <property type="match status" value="1"/>
</dbReference>
<evidence type="ECO:0000256" key="4">
    <source>
        <dbReference type="ARBA" id="ARBA00023163"/>
    </source>
</evidence>
<keyword evidence="5" id="KW-0539">Nucleus</keyword>
<name>A0A8H6TE25_9AGAR</name>
<keyword evidence="4" id="KW-0804">Transcription</keyword>
<dbReference type="SMART" id="SM00066">
    <property type="entry name" value="GAL4"/>
    <property type="match status" value="1"/>
</dbReference>
<evidence type="ECO:0000313" key="7">
    <source>
        <dbReference type="EMBL" id="KAF7315696.1"/>
    </source>
</evidence>
<dbReference type="PANTHER" id="PTHR47338:SF29">
    <property type="entry name" value="ZN(2)-C6 FUNGAL-TYPE DOMAIN-CONTAINING PROTEIN"/>
    <property type="match status" value="1"/>
</dbReference>
<comment type="caution">
    <text evidence="7">The sequence shown here is derived from an EMBL/GenBank/DDBJ whole genome shotgun (WGS) entry which is preliminary data.</text>
</comment>
<dbReference type="GeneID" id="59340325"/>
<protein>
    <submittedName>
        <fullName evidence="7">Chromatin structure-remodeling complex protein RSC30</fullName>
    </submittedName>
</protein>
<dbReference type="GO" id="GO:0003677">
    <property type="term" value="F:DNA binding"/>
    <property type="evidence" value="ECO:0007669"/>
    <property type="project" value="InterPro"/>
</dbReference>
<dbReference type="AlphaFoldDB" id="A0A8H6TE25"/>
<dbReference type="Pfam" id="PF00172">
    <property type="entry name" value="Zn_clus"/>
    <property type="match status" value="1"/>
</dbReference>
<dbReference type="InterPro" id="IPR050815">
    <property type="entry name" value="TF_fung"/>
</dbReference>
<evidence type="ECO:0000256" key="5">
    <source>
        <dbReference type="ARBA" id="ARBA00023242"/>
    </source>
</evidence>